<sequence length="818" mass="86856">MQQQKSSRNQEGSNKIAPTNTVVALHQGHQDEAAHSSLLQGPLGYVALTVGIFSVYLVTLAPGVAGGDTGELLSEACHLGTAHPPGYPLFTLLYHVVMRWLPPWPVKDQPFSPESGRHSPAWRANAFSALLSACAASLLASSIALLVPPQAPQQRAQQQQWRRKAAAHTQQQLLPEVRAPPLTLAAAGAAAAYAFAPLTWQYAVTAEVFALNNLFAAALLRAALAHARAPTWRGAAAGALLCGLALTNQHTIVLLAAPLAAWVLAVQAAAARARGEGWGGVAARVAALAACFFAGLLPYAYLPLAARLAHKPGSWGDVTNWRGLLHHMRRADYGSLRLYSGDTTSAPTQAAPGGGIARAAPLAVAAALAAYLVVFHALSNMPLHDPLLFGVHARFWQQPNLLAFALAGAALAYCGGGGGRKARAAAAAAALLLAAAQVWTTTRYVQSCEGFRRDVTLINMSMMPAIAVPATCLLHAPPPLPNIPLLNYPPPPRFPAKRPCSGGFSIHDLVAANIGSSSGSGSSGGGGGVPIFIEGRTNHAEPLLTARYDQLPVGLTHRIVLKEPQRPLRAWLKESRRAWAAAVRHVASAERGGTRERRRRAAWRPPSPTCIAALRVITDLHSCASFYAHSTGGLPPLDKYSWEWWERTLWVIWYDHIAEAGAVLLERAMAMPPEQAPQALEPLLQAAAWLEVAARRDAARDTPAHTLKNLGLAYMHLVRCKAAPPDARRLPRFASDPLDAAALLPWAESSAAAAALDGGSTAAEPWKALAARRFEAAWGAFLQHPEAVNDAQYGVVRAMYDQVTRAAGGAAQQQRSGQ</sequence>
<dbReference type="Proteomes" id="UP000664859">
    <property type="component" value="Unassembled WGS sequence"/>
</dbReference>
<proteinExistence type="predicted"/>
<keyword evidence="3" id="KW-1185">Reference proteome</keyword>
<accession>A0A835ZER5</accession>
<organism evidence="2 3">
    <name type="scientific">Tribonema minus</name>
    <dbReference type="NCBI Taxonomy" id="303371"/>
    <lineage>
        <taxon>Eukaryota</taxon>
        <taxon>Sar</taxon>
        <taxon>Stramenopiles</taxon>
        <taxon>Ochrophyta</taxon>
        <taxon>PX clade</taxon>
        <taxon>Xanthophyceae</taxon>
        <taxon>Tribonematales</taxon>
        <taxon>Tribonemataceae</taxon>
        <taxon>Tribonema</taxon>
    </lineage>
</organism>
<comment type="caution">
    <text evidence="2">The sequence shown here is derived from an EMBL/GenBank/DDBJ whole genome shotgun (WGS) entry which is preliminary data.</text>
</comment>
<evidence type="ECO:0008006" key="4">
    <source>
        <dbReference type="Google" id="ProtNLM"/>
    </source>
</evidence>
<dbReference type="EMBL" id="JAFCMP010000001">
    <property type="protein sequence ID" value="KAG5193112.1"/>
    <property type="molecule type" value="Genomic_DNA"/>
</dbReference>
<feature type="transmembrane region" description="Helical" evidence="1">
    <location>
        <begin position="359"/>
        <end position="378"/>
    </location>
</feature>
<dbReference type="PANTHER" id="PTHR16214">
    <property type="entry name" value="TRANSMEMBRANE PROTEIN 260"/>
    <property type="match status" value="1"/>
</dbReference>
<feature type="transmembrane region" description="Helical" evidence="1">
    <location>
        <begin position="281"/>
        <end position="302"/>
    </location>
</feature>
<keyword evidence="1" id="KW-1133">Transmembrane helix</keyword>
<feature type="transmembrane region" description="Helical" evidence="1">
    <location>
        <begin position="398"/>
        <end position="415"/>
    </location>
</feature>
<gene>
    <name evidence="2" type="ORF">JKP88DRAFT_240753</name>
</gene>
<feature type="transmembrane region" description="Helical" evidence="1">
    <location>
        <begin position="43"/>
        <end position="65"/>
    </location>
</feature>
<dbReference type="InterPro" id="IPR021280">
    <property type="entry name" value="TMEM260-like"/>
</dbReference>
<evidence type="ECO:0000313" key="3">
    <source>
        <dbReference type="Proteomes" id="UP000664859"/>
    </source>
</evidence>
<dbReference type="PANTHER" id="PTHR16214:SF3">
    <property type="entry name" value="TRANSMEMBRANE PROTEIN 260"/>
    <property type="match status" value="1"/>
</dbReference>
<dbReference type="InterPro" id="IPR052724">
    <property type="entry name" value="GT117_domain-containing"/>
</dbReference>
<name>A0A835ZER5_9STRA</name>
<evidence type="ECO:0000313" key="2">
    <source>
        <dbReference type="EMBL" id="KAG5193112.1"/>
    </source>
</evidence>
<dbReference type="AlphaFoldDB" id="A0A835ZER5"/>
<evidence type="ECO:0000256" key="1">
    <source>
        <dbReference type="SAM" id="Phobius"/>
    </source>
</evidence>
<protein>
    <recommendedName>
        <fullName evidence="4">DUF2723 domain-containing protein</fullName>
    </recommendedName>
</protein>
<feature type="transmembrane region" description="Helical" evidence="1">
    <location>
        <begin position="422"/>
        <end position="439"/>
    </location>
</feature>
<keyword evidence="1" id="KW-0812">Transmembrane</keyword>
<reference evidence="2" key="1">
    <citation type="submission" date="2021-02" db="EMBL/GenBank/DDBJ databases">
        <title>First Annotated Genome of the Yellow-green Alga Tribonema minus.</title>
        <authorList>
            <person name="Mahan K.M."/>
        </authorList>
    </citation>
    <scope>NUCLEOTIDE SEQUENCE</scope>
    <source>
        <strain evidence="2">UTEX B ZZ1240</strain>
    </source>
</reference>
<dbReference type="OrthoDB" id="197432at2759"/>
<dbReference type="Pfam" id="PF11028">
    <property type="entry name" value="TMEM260-like"/>
    <property type="match status" value="1"/>
</dbReference>
<keyword evidence="1" id="KW-0472">Membrane</keyword>
<feature type="transmembrane region" description="Helical" evidence="1">
    <location>
        <begin position="126"/>
        <end position="147"/>
    </location>
</feature>